<comment type="caution">
    <text evidence="1">The sequence shown here is derived from an EMBL/GenBank/DDBJ whole genome shotgun (WGS) entry which is preliminary data.</text>
</comment>
<name>A0ACB6R3Y6_9PLEO</name>
<evidence type="ECO:0000313" key="2">
    <source>
        <dbReference type="Proteomes" id="UP000799755"/>
    </source>
</evidence>
<reference evidence="1" key="1">
    <citation type="journal article" date="2020" name="Stud. Mycol.">
        <title>101 Dothideomycetes genomes: a test case for predicting lifestyles and emergence of pathogens.</title>
        <authorList>
            <person name="Haridas S."/>
            <person name="Albert R."/>
            <person name="Binder M."/>
            <person name="Bloem J."/>
            <person name="Labutti K."/>
            <person name="Salamov A."/>
            <person name="Andreopoulos B."/>
            <person name="Baker S."/>
            <person name="Barry K."/>
            <person name="Bills G."/>
            <person name="Bluhm B."/>
            <person name="Cannon C."/>
            <person name="Castanera R."/>
            <person name="Culley D."/>
            <person name="Daum C."/>
            <person name="Ezra D."/>
            <person name="Gonzalez J."/>
            <person name="Henrissat B."/>
            <person name="Kuo A."/>
            <person name="Liang C."/>
            <person name="Lipzen A."/>
            <person name="Lutzoni F."/>
            <person name="Magnuson J."/>
            <person name="Mondo S."/>
            <person name="Nolan M."/>
            <person name="Ohm R."/>
            <person name="Pangilinan J."/>
            <person name="Park H.-J."/>
            <person name="Ramirez L."/>
            <person name="Alfaro M."/>
            <person name="Sun H."/>
            <person name="Tritt A."/>
            <person name="Yoshinaga Y."/>
            <person name="Zwiers L.-H."/>
            <person name="Turgeon B."/>
            <person name="Goodwin S."/>
            <person name="Spatafora J."/>
            <person name="Crous P."/>
            <person name="Grigoriev I."/>
        </authorList>
    </citation>
    <scope>NUCLEOTIDE SEQUENCE</scope>
    <source>
        <strain evidence="1">ATCC 200398</strain>
    </source>
</reference>
<protein>
    <submittedName>
        <fullName evidence="1">Uncharacterized protein</fullName>
    </submittedName>
</protein>
<sequence>MASLQSLKDDPLDGCPEVARVTDRARKVSWRIGNGFPPVGMLAQFILLTRCLCRYASEVLKINPDSVWLDLCRNSDEAKDYCRVFLRSYVVESVRPFPILGSQEYELRRTMTTASAVLQRWRDITAEADRTVLLEKRRKEKRCEEKGPLWRLKFVDHANKRGQGPIYEISNWIFKHLAKEFDLATTLTFDKVEVTDEDIAVLLTTLWERAADVPCKPRVRVSIHGIFLLAGIGGFRKSTILRVAYKDVALVVVRDPDDSSKTMLIVRPTIPKNKQKRASMEASRAEKISFSLTLVPYPLICLASLVGAFAVKDNAFKTGFRSVEALLYQLNLEDVDFVPLQWKEEMLDRPIFEVDHNTLHDLWHRLWLVSGSRGDPRFHAMRVALEAHLMVSQNDTECIQHESAL</sequence>
<organism evidence="1 2">
    <name type="scientific">Lindgomyces ingoldianus</name>
    <dbReference type="NCBI Taxonomy" id="673940"/>
    <lineage>
        <taxon>Eukaryota</taxon>
        <taxon>Fungi</taxon>
        <taxon>Dikarya</taxon>
        <taxon>Ascomycota</taxon>
        <taxon>Pezizomycotina</taxon>
        <taxon>Dothideomycetes</taxon>
        <taxon>Pleosporomycetidae</taxon>
        <taxon>Pleosporales</taxon>
        <taxon>Lindgomycetaceae</taxon>
        <taxon>Lindgomyces</taxon>
    </lineage>
</organism>
<accession>A0ACB6R3Y6</accession>
<gene>
    <name evidence="1" type="ORF">BDR25DRAFT_125887</name>
</gene>
<dbReference type="EMBL" id="MU003499">
    <property type="protein sequence ID" value="KAF2473896.1"/>
    <property type="molecule type" value="Genomic_DNA"/>
</dbReference>
<dbReference type="Proteomes" id="UP000799755">
    <property type="component" value="Unassembled WGS sequence"/>
</dbReference>
<proteinExistence type="predicted"/>
<evidence type="ECO:0000313" key="1">
    <source>
        <dbReference type="EMBL" id="KAF2473896.1"/>
    </source>
</evidence>
<keyword evidence="2" id="KW-1185">Reference proteome</keyword>